<accession>A0AAU7JHR9</accession>
<dbReference type="EMBL" id="CP157484">
    <property type="protein sequence ID" value="XBO39821.1"/>
    <property type="molecule type" value="Genomic_DNA"/>
</dbReference>
<dbReference type="RefSeq" id="WP_406856672.1">
    <property type="nucleotide sequence ID" value="NZ_CP157484.1"/>
</dbReference>
<name>A0AAU7JHR9_9HYPH</name>
<reference evidence="1" key="1">
    <citation type="submission" date="2024-05" db="EMBL/GenBank/DDBJ databases">
        <authorList>
            <person name="Kim S."/>
            <person name="Heo J."/>
            <person name="Choi H."/>
            <person name="Choi Y."/>
            <person name="Kwon S.-W."/>
            <person name="Kim Y."/>
        </authorList>
    </citation>
    <scope>NUCLEOTIDE SEQUENCE</scope>
    <source>
        <strain evidence="1">KACC 23698</strain>
    </source>
</reference>
<protein>
    <submittedName>
        <fullName evidence="1">Uncharacterized protein</fullName>
    </submittedName>
</protein>
<gene>
    <name evidence="1" type="ORF">ABEG18_03285</name>
</gene>
<organism evidence="1">
    <name type="scientific">Alsobacter sp. KACC 23698</name>
    <dbReference type="NCBI Taxonomy" id="3149229"/>
    <lineage>
        <taxon>Bacteria</taxon>
        <taxon>Pseudomonadati</taxon>
        <taxon>Pseudomonadota</taxon>
        <taxon>Alphaproteobacteria</taxon>
        <taxon>Hyphomicrobiales</taxon>
        <taxon>Alsobacteraceae</taxon>
        <taxon>Alsobacter</taxon>
    </lineage>
</organism>
<proteinExistence type="predicted"/>
<sequence length="96" mass="10773">MSDSPNICDTVLYRSEHEMGGQHEHAAIVTQVLDPAPDGRVRLHLYVLPSSGQPFKASGINQAISDEEHSVWRMRTERVKADPRILATVARRTDRP</sequence>
<evidence type="ECO:0000313" key="1">
    <source>
        <dbReference type="EMBL" id="XBO39821.1"/>
    </source>
</evidence>
<dbReference type="AlphaFoldDB" id="A0AAU7JHR9"/>